<dbReference type="AlphaFoldDB" id="A0A3N4I816"/>
<keyword evidence="2" id="KW-1185">Reference proteome</keyword>
<evidence type="ECO:0000313" key="2">
    <source>
        <dbReference type="Proteomes" id="UP000275078"/>
    </source>
</evidence>
<name>A0A3N4I816_ASCIM</name>
<accession>A0A3N4I816</accession>
<gene>
    <name evidence="1" type="ORF">BJ508DRAFT_325741</name>
</gene>
<reference evidence="1 2" key="1">
    <citation type="journal article" date="2018" name="Nat. Ecol. Evol.">
        <title>Pezizomycetes genomes reveal the molecular basis of ectomycorrhizal truffle lifestyle.</title>
        <authorList>
            <person name="Murat C."/>
            <person name="Payen T."/>
            <person name="Noel B."/>
            <person name="Kuo A."/>
            <person name="Morin E."/>
            <person name="Chen J."/>
            <person name="Kohler A."/>
            <person name="Krizsan K."/>
            <person name="Balestrini R."/>
            <person name="Da Silva C."/>
            <person name="Montanini B."/>
            <person name="Hainaut M."/>
            <person name="Levati E."/>
            <person name="Barry K.W."/>
            <person name="Belfiori B."/>
            <person name="Cichocki N."/>
            <person name="Clum A."/>
            <person name="Dockter R.B."/>
            <person name="Fauchery L."/>
            <person name="Guy J."/>
            <person name="Iotti M."/>
            <person name="Le Tacon F."/>
            <person name="Lindquist E.A."/>
            <person name="Lipzen A."/>
            <person name="Malagnac F."/>
            <person name="Mello A."/>
            <person name="Molinier V."/>
            <person name="Miyauchi S."/>
            <person name="Poulain J."/>
            <person name="Riccioni C."/>
            <person name="Rubini A."/>
            <person name="Sitrit Y."/>
            <person name="Splivallo R."/>
            <person name="Traeger S."/>
            <person name="Wang M."/>
            <person name="Zifcakova L."/>
            <person name="Wipf D."/>
            <person name="Zambonelli A."/>
            <person name="Paolocci F."/>
            <person name="Nowrousian M."/>
            <person name="Ottonello S."/>
            <person name="Baldrian P."/>
            <person name="Spatafora J.W."/>
            <person name="Henrissat B."/>
            <person name="Nagy L.G."/>
            <person name="Aury J.M."/>
            <person name="Wincker P."/>
            <person name="Grigoriev I.V."/>
            <person name="Bonfante P."/>
            <person name="Martin F.M."/>
        </authorList>
    </citation>
    <scope>NUCLEOTIDE SEQUENCE [LARGE SCALE GENOMIC DNA]</scope>
    <source>
        <strain evidence="1 2">RN42</strain>
    </source>
</reference>
<evidence type="ECO:0008006" key="3">
    <source>
        <dbReference type="Google" id="ProtNLM"/>
    </source>
</evidence>
<dbReference type="Proteomes" id="UP000275078">
    <property type="component" value="Unassembled WGS sequence"/>
</dbReference>
<dbReference type="EMBL" id="ML119673">
    <property type="protein sequence ID" value="RPA82205.1"/>
    <property type="molecule type" value="Genomic_DNA"/>
</dbReference>
<organism evidence="1 2">
    <name type="scientific">Ascobolus immersus RN42</name>
    <dbReference type="NCBI Taxonomy" id="1160509"/>
    <lineage>
        <taxon>Eukaryota</taxon>
        <taxon>Fungi</taxon>
        <taxon>Dikarya</taxon>
        <taxon>Ascomycota</taxon>
        <taxon>Pezizomycotina</taxon>
        <taxon>Pezizomycetes</taxon>
        <taxon>Pezizales</taxon>
        <taxon>Ascobolaceae</taxon>
        <taxon>Ascobolus</taxon>
    </lineage>
</organism>
<proteinExistence type="predicted"/>
<protein>
    <recommendedName>
        <fullName evidence="3">F-box domain-containing protein</fullName>
    </recommendedName>
</protein>
<evidence type="ECO:0000313" key="1">
    <source>
        <dbReference type="EMBL" id="RPA82205.1"/>
    </source>
</evidence>
<sequence>MDNIIAHTHEPVSAKAPRALLSLPNELLHGIAILLPDAKTFFSFSHTNHRLNQIGYCPYTLNKFLSQQYLLHDTGPQYGPSSESCSKPTSATSLFGLVVDILVGDSEMMSLNNAYCSAMAYPPTATSAFRMCMLLYNRCGSDIYRRLEVDIPDAPAKRWLQRIGDISALQLKTETRALARVWLVKLLVEGVRQTQPEKQKFDVTRISKDSDGGHWSTVTNGSAARVYVALSYHNEKKNPSTSREWKLHRWVETLKWEPIWAHNNTVLETEDGELASSPAPERVICTCASENCCVWRKQDYQGGTRS</sequence>